<reference evidence="2 3" key="1">
    <citation type="submission" date="2014-04" db="EMBL/GenBank/DDBJ databases">
        <authorList>
            <person name="Sibley D."/>
            <person name="Venepally P."/>
            <person name="Karamycheva S."/>
            <person name="Hadjithomas M."/>
            <person name="Khan A."/>
            <person name="Brunk B."/>
            <person name="Roos D."/>
            <person name="Caler E."/>
            <person name="Lorenzi H."/>
        </authorList>
    </citation>
    <scope>NUCLEOTIDE SEQUENCE [LARGE SCALE GENOMIC DNA]</scope>
    <source>
        <strain evidence="2 3">MAS</strain>
    </source>
</reference>
<feature type="transmembrane region" description="Helical" evidence="1">
    <location>
        <begin position="225"/>
        <end position="244"/>
    </location>
</feature>
<feature type="transmembrane region" description="Helical" evidence="1">
    <location>
        <begin position="190"/>
        <end position="213"/>
    </location>
</feature>
<accession>A0A086Q382</accession>
<proteinExistence type="predicted"/>
<keyword evidence="1" id="KW-0472">Membrane</keyword>
<comment type="caution">
    <text evidence="2">The sequence shown here is derived from an EMBL/GenBank/DDBJ whole genome shotgun (WGS) entry which is preliminary data.</text>
</comment>
<name>A0A086Q382_TOXGO</name>
<feature type="transmembrane region" description="Helical" evidence="1">
    <location>
        <begin position="101"/>
        <end position="128"/>
    </location>
</feature>
<feature type="transmembrane region" description="Helical" evidence="1">
    <location>
        <begin position="149"/>
        <end position="170"/>
    </location>
</feature>
<organism evidence="2 3">
    <name type="scientific">Toxoplasma gondii MAS</name>
    <dbReference type="NCBI Taxonomy" id="943118"/>
    <lineage>
        <taxon>Eukaryota</taxon>
        <taxon>Sar</taxon>
        <taxon>Alveolata</taxon>
        <taxon>Apicomplexa</taxon>
        <taxon>Conoidasida</taxon>
        <taxon>Coccidia</taxon>
        <taxon>Eucoccidiorida</taxon>
        <taxon>Eimeriorina</taxon>
        <taxon>Sarcocystidae</taxon>
        <taxon>Toxoplasma</taxon>
    </lineage>
</organism>
<protein>
    <submittedName>
        <fullName evidence="2">Putative transmembrane protein</fullName>
    </submittedName>
</protein>
<feature type="transmembrane region" description="Helical" evidence="1">
    <location>
        <begin position="70"/>
        <end position="95"/>
    </location>
</feature>
<gene>
    <name evidence="2" type="ORF">TGMAS_305250</name>
</gene>
<evidence type="ECO:0000313" key="3">
    <source>
        <dbReference type="Proteomes" id="UP000028821"/>
    </source>
</evidence>
<keyword evidence="1 2" id="KW-0812">Transmembrane</keyword>
<dbReference type="OrthoDB" id="328694at2759"/>
<dbReference type="VEuPathDB" id="ToxoDB:TGMAS_305250"/>
<evidence type="ECO:0000256" key="1">
    <source>
        <dbReference type="SAM" id="Phobius"/>
    </source>
</evidence>
<dbReference type="Proteomes" id="UP000028821">
    <property type="component" value="Unassembled WGS sequence"/>
</dbReference>
<dbReference type="EMBL" id="AEXC02002207">
    <property type="protein sequence ID" value="KFH07064.1"/>
    <property type="molecule type" value="Genomic_DNA"/>
</dbReference>
<feature type="transmembrane region" description="Helical" evidence="1">
    <location>
        <begin position="264"/>
        <end position="287"/>
    </location>
</feature>
<sequence>MAFFGWREETSFSEGPISPDAAAEAEILSPLILPSRATSLGGPTDEEPDEKSVPQICREEIFRRRARKNALVTVGTGLCSSIIISAVLYGLTALLRVPLHIWMLCIQATENTLLVAVPCACLVWRFAIWTQGDDLIEIREREKSKDGKASFCLSLIEVGLGIYVFAEAHFRHRIGNRGMVNLMEFRTTMIIMAACALASALLFVLHGLCACVFSAQLNSGSLKRGAGCFFVAAFLNLVTAVEMFRRLAKWSTRAPRFQCDNFSVYVTIFAGSCLLVDGLFSLIAVAVRRSRESEMDK</sequence>
<keyword evidence="1" id="KW-1133">Transmembrane helix</keyword>
<evidence type="ECO:0000313" key="2">
    <source>
        <dbReference type="EMBL" id="KFH07064.1"/>
    </source>
</evidence>
<dbReference type="AlphaFoldDB" id="A0A086Q382"/>